<feature type="compositionally biased region" description="Basic and acidic residues" evidence="1">
    <location>
        <begin position="1"/>
        <end position="13"/>
    </location>
</feature>
<comment type="caution">
    <text evidence="2">The sequence shown here is derived from an EMBL/GenBank/DDBJ whole genome shotgun (WGS) entry which is preliminary data.</text>
</comment>
<evidence type="ECO:0000256" key="1">
    <source>
        <dbReference type="SAM" id="MobiDB-lite"/>
    </source>
</evidence>
<keyword evidence="3" id="KW-1185">Reference proteome</keyword>
<feature type="region of interest" description="Disordered" evidence="1">
    <location>
        <begin position="1"/>
        <end position="87"/>
    </location>
</feature>
<dbReference type="AlphaFoldDB" id="A0A1R1XLN8"/>
<reference evidence="2 3" key="1">
    <citation type="submission" date="2017-01" db="EMBL/GenBank/DDBJ databases">
        <authorList>
            <person name="Mah S.A."/>
            <person name="Swanson W.J."/>
            <person name="Moy G.W."/>
            <person name="Vacquier V.D."/>
        </authorList>
    </citation>
    <scope>NUCLEOTIDE SEQUENCE [LARGE SCALE GENOMIC DNA]</scope>
    <source>
        <strain evidence="2 3">GSMNP</strain>
    </source>
</reference>
<feature type="compositionally biased region" description="Basic residues" evidence="1">
    <location>
        <begin position="23"/>
        <end position="39"/>
    </location>
</feature>
<proteinExistence type="predicted"/>
<name>A0A1R1XLN8_9FUNG</name>
<gene>
    <name evidence="2" type="ORF">AYI70_g7210</name>
</gene>
<protein>
    <submittedName>
        <fullName evidence="2">Uncharacterized protein</fullName>
    </submittedName>
</protein>
<sequence>MKIKDLFHNENPKKPSALTPLPTRKKKTKKVMKKIKIKFKGKEKENNLERVGIEPTASDPPAQAMARSPNSVSSKEVTYPGLSHGSS</sequence>
<accession>A0A1R1XLN8</accession>
<organism evidence="2 3">
    <name type="scientific">Smittium culicis</name>
    <dbReference type="NCBI Taxonomy" id="133412"/>
    <lineage>
        <taxon>Eukaryota</taxon>
        <taxon>Fungi</taxon>
        <taxon>Fungi incertae sedis</taxon>
        <taxon>Zoopagomycota</taxon>
        <taxon>Kickxellomycotina</taxon>
        <taxon>Harpellomycetes</taxon>
        <taxon>Harpellales</taxon>
        <taxon>Legeriomycetaceae</taxon>
        <taxon>Smittium</taxon>
    </lineage>
</organism>
<evidence type="ECO:0000313" key="2">
    <source>
        <dbReference type="EMBL" id="OMJ15532.1"/>
    </source>
</evidence>
<dbReference type="EMBL" id="LSSN01002645">
    <property type="protein sequence ID" value="OMJ15532.1"/>
    <property type="molecule type" value="Genomic_DNA"/>
</dbReference>
<dbReference type="Proteomes" id="UP000187283">
    <property type="component" value="Unassembled WGS sequence"/>
</dbReference>
<evidence type="ECO:0000313" key="3">
    <source>
        <dbReference type="Proteomes" id="UP000187283"/>
    </source>
</evidence>
<feature type="compositionally biased region" description="Basic and acidic residues" evidence="1">
    <location>
        <begin position="40"/>
        <end position="52"/>
    </location>
</feature>